<dbReference type="InterPro" id="IPR046481">
    <property type="entry name" value="DUF6574"/>
</dbReference>
<dbReference type="Pfam" id="PF20214">
    <property type="entry name" value="DUF6574"/>
    <property type="match status" value="1"/>
</dbReference>
<protein>
    <submittedName>
        <fullName evidence="3">DUF6574 domain-containing protein</fullName>
    </submittedName>
</protein>
<evidence type="ECO:0000313" key="4">
    <source>
        <dbReference type="Proteomes" id="UP001597249"/>
    </source>
</evidence>
<keyword evidence="2" id="KW-0472">Membrane</keyword>
<keyword evidence="4" id="KW-1185">Reference proteome</keyword>
<dbReference type="Proteomes" id="UP001597249">
    <property type="component" value="Unassembled WGS sequence"/>
</dbReference>
<comment type="caution">
    <text evidence="3">The sequence shown here is derived from an EMBL/GenBank/DDBJ whole genome shotgun (WGS) entry which is preliminary data.</text>
</comment>
<feature type="region of interest" description="Disordered" evidence="1">
    <location>
        <begin position="29"/>
        <end position="62"/>
    </location>
</feature>
<feature type="transmembrane region" description="Helical" evidence="2">
    <location>
        <begin position="96"/>
        <end position="118"/>
    </location>
</feature>
<keyword evidence="2" id="KW-0812">Transmembrane</keyword>
<evidence type="ECO:0000313" key="3">
    <source>
        <dbReference type="EMBL" id="MFD1393454.1"/>
    </source>
</evidence>
<feature type="transmembrane region" description="Helical" evidence="2">
    <location>
        <begin position="155"/>
        <end position="175"/>
    </location>
</feature>
<name>A0ABW4B978_9LACO</name>
<sequence length="286" mass="30010">MKTCPQCGAEQALDAKFCTKCGYQFTMTAPGSAPDPAGQPAPSQPSTGQPGPTPASAPTQPNENLEKAKALGKGYWAWLVAGFKHPGRPVQASSQWFGLLSIGLIGLFNMIAVIRPLANTVNSVGSSLSSSVGGLFSSQVQEASSTASSAIFGTGFRMLILFIVIGIALATSAWLGKRVISGDTSGYLEGLTEFAYRISPALLLSAIAAVIGLLSGLMGLPLILLLIGAEYALQNIAFFQMALTQPTYRGMDPQYLLFLITMVTGIVNIILFMLFGSSLFGMLSNL</sequence>
<feature type="transmembrane region" description="Helical" evidence="2">
    <location>
        <begin position="195"/>
        <end position="214"/>
    </location>
</feature>
<keyword evidence="2" id="KW-1133">Transmembrane helix</keyword>
<dbReference type="RefSeq" id="WP_125584717.1">
    <property type="nucleotide sequence ID" value="NZ_JBHTMO010000024.1"/>
</dbReference>
<evidence type="ECO:0000256" key="1">
    <source>
        <dbReference type="SAM" id="MobiDB-lite"/>
    </source>
</evidence>
<dbReference type="EMBL" id="JBHTMO010000024">
    <property type="protein sequence ID" value="MFD1393454.1"/>
    <property type="molecule type" value="Genomic_DNA"/>
</dbReference>
<proteinExistence type="predicted"/>
<feature type="compositionally biased region" description="Polar residues" evidence="1">
    <location>
        <begin position="44"/>
        <end position="62"/>
    </location>
</feature>
<organism evidence="3 4">
    <name type="scientific">Lacticaseibacillus jixianensis</name>
    <dbReference type="NCBI Taxonomy" id="2486012"/>
    <lineage>
        <taxon>Bacteria</taxon>
        <taxon>Bacillati</taxon>
        <taxon>Bacillota</taxon>
        <taxon>Bacilli</taxon>
        <taxon>Lactobacillales</taxon>
        <taxon>Lactobacillaceae</taxon>
        <taxon>Lacticaseibacillus</taxon>
    </lineage>
</organism>
<reference evidence="4" key="1">
    <citation type="journal article" date="2019" name="Int. J. Syst. Evol. Microbiol.">
        <title>The Global Catalogue of Microorganisms (GCM) 10K type strain sequencing project: providing services to taxonomists for standard genome sequencing and annotation.</title>
        <authorList>
            <consortium name="The Broad Institute Genomics Platform"/>
            <consortium name="The Broad Institute Genome Sequencing Center for Infectious Disease"/>
            <person name="Wu L."/>
            <person name="Ma J."/>
        </authorList>
    </citation>
    <scope>NUCLEOTIDE SEQUENCE [LARGE SCALE GENOMIC DNA]</scope>
    <source>
        <strain evidence="4">CCM 8911</strain>
    </source>
</reference>
<accession>A0ABW4B978</accession>
<feature type="transmembrane region" description="Helical" evidence="2">
    <location>
        <begin position="255"/>
        <end position="280"/>
    </location>
</feature>
<gene>
    <name evidence="3" type="ORF">ACFQ3L_07710</name>
</gene>
<feature type="transmembrane region" description="Helical" evidence="2">
    <location>
        <begin position="220"/>
        <end position="243"/>
    </location>
</feature>
<evidence type="ECO:0000256" key="2">
    <source>
        <dbReference type="SAM" id="Phobius"/>
    </source>
</evidence>